<proteinExistence type="predicted"/>
<dbReference type="EMBL" id="LFXA01000009">
    <property type="protein sequence ID" value="KNB51511.1"/>
    <property type="molecule type" value="Genomic_DNA"/>
</dbReference>
<dbReference type="Pfam" id="PF13560">
    <property type="entry name" value="HTH_31"/>
    <property type="match status" value="1"/>
</dbReference>
<keyword evidence="2" id="KW-0238">DNA-binding</keyword>
<dbReference type="InterPro" id="IPR010982">
    <property type="entry name" value="Lambda_DNA-bd_dom_sf"/>
</dbReference>
<dbReference type="Gene3D" id="1.10.260.40">
    <property type="entry name" value="lambda repressor-like DNA-binding domains"/>
    <property type="match status" value="1"/>
</dbReference>
<dbReference type="Pfam" id="PF19054">
    <property type="entry name" value="DUF5753"/>
    <property type="match status" value="1"/>
</dbReference>
<comment type="caution">
    <text evidence="2">The sequence shown here is derived from an EMBL/GenBank/DDBJ whole genome shotgun (WGS) entry which is preliminary data.</text>
</comment>
<dbReference type="SMART" id="SM00530">
    <property type="entry name" value="HTH_XRE"/>
    <property type="match status" value="1"/>
</dbReference>
<dbReference type="Proteomes" id="UP000037288">
    <property type="component" value="Unassembled WGS sequence"/>
</dbReference>
<dbReference type="OrthoDB" id="4966777at2"/>
<reference evidence="3" key="1">
    <citation type="submission" date="2015-07" db="EMBL/GenBank/DDBJ databases">
        <title>Draft genome sequence of Streptomyces sp. CMAA 1322, a bacterium isolated from Caatinga biome, from dry forest semiarid of Brazil.</title>
        <authorList>
            <person name="Santos S.N."/>
            <person name="Gacesa R."/>
            <person name="Taketani R.G."/>
            <person name="Long P.F."/>
            <person name="Melo I.S."/>
        </authorList>
    </citation>
    <scope>NUCLEOTIDE SEQUENCE [LARGE SCALE GENOMIC DNA]</scope>
    <source>
        <strain evidence="3">CMAA 1322</strain>
    </source>
</reference>
<sequence>MTTDFQQGRAVLGARLRELRTEAGLTGRALAHACGWPHSKVSKLENGRQTATGADLRAWATAVGRESVTEELLGRLRGLETQYRSWRRQLAGGHRPVQEGAALEERRTRSIRGFEAGIIPGLFQTPEYARSVLSRYAELRGVAEDVEEGVRARLARQDVLNDRGRSFRFVVWEGALRARLCSPEQMRDQLCYLTRFLRSETVSLGIIPFEADVRLAPDVGFWIHDERLVVTETWNAEIWLDSADDIALYAKVWETLAAAAVYGAEAHRVIARAQYAFGPPQHEKHRETRPIR</sequence>
<keyword evidence="3" id="KW-1185">Reference proteome</keyword>
<accession>A0A0K9XEI2</accession>
<evidence type="ECO:0000259" key="1">
    <source>
        <dbReference type="PROSITE" id="PS50943"/>
    </source>
</evidence>
<organism evidence="2 3">
    <name type="scientific">Streptomyces caatingaensis</name>
    <dbReference type="NCBI Taxonomy" id="1678637"/>
    <lineage>
        <taxon>Bacteria</taxon>
        <taxon>Bacillati</taxon>
        <taxon>Actinomycetota</taxon>
        <taxon>Actinomycetes</taxon>
        <taxon>Kitasatosporales</taxon>
        <taxon>Streptomycetaceae</taxon>
        <taxon>Streptomyces</taxon>
    </lineage>
</organism>
<dbReference type="InterPro" id="IPR001387">
    <property type="entry name" value="Cro/C1-type_HTH"/>
</dbReference>
<dbReference type="CDD" id="cd00093">
    <property type="entry name" value="HTH_XRE"/>
    <property type="match status" value="1"/>
</dbReference>
<dbReference type="GO" id="GO:0003677">
    <property type="term" value="F:DNA binding"/>
    <property type="evidence" value="ECO:0007669"/>
    <property type="project" value="UniProtKB-KW"/>
</dbReference>
<dbReference type="InterPro" id="IPR043917">
    <property type="entry name" value="DUF5753"/>
</dbReference>
<protein>
    <submittedName>
        <fullName evidence="2">DNA-binding protein</fullName>
    </submittedName>
</protein>
<dbReference type="PATRIC" id="fig|1678637.3.peg.3037"/>
<dbReference type="SUPFAM" id="SSF47413">
    <property type="entry name" value="lambda repressor-like DNA-binding domains"/>
    <property type="match status" value="1"/>
</dbReference>
<dbReference type="PROSITE" id="PS50943">
    <property type="entry name" value="HTH_CROC1"/>
    <property type="match status" value="1"/>
</dbReference>
<evidence type="ECO:0000313" key="2">
    <source>
        <dbReference type="EMBL" id="KNB51511.1"/>
    </source>
</evidence>
<dbReference type="STRING" id="1678637.AC230_14085"/>
<gene>
    <name evidence="2" type="ORF">AC230_14085</name>
</gene>
<evidence type="ECO:0000313" key="3">
    <source>
        <dbReference type="Proteomes" id="UP000037288"/>
    </source>
</evidence>
<dbReference type="RefSeq" id="WP_049716515.1">
    <property type="nucleotide sequence ID" value="NZ_LFXA01000009.1"/>
</dbReference>
<name>A0A0K9XEI2_9ACTN</name>
<feature type="domain" description="HTH cro/C1-type" evidence="1">
    <location>
        <begin position="16"/>
        <end position="72"/>
    </location>
</feature>
<dbReference type="AlphaFoldDB" id="A0A0K9XEI2"/>